<keyword evidence="5 8" id="KW-1133">Transmembrane helix</keyword>
<evidence type="ECO:0000313" key="9">
    <source>
        <dbReference type="EMBL" id="KAK9816702.1"/>
    </source>
</evidence>
<evidence type="ECO:0000256" key="5">
    <source>
        <dbReference type="ARBA" id="ARBA00022989"/>
    </source>
</evidence>
<dbReference type="GO" id="GO:0000266">
    <property type="term" value="P:mitochondrial fission"/>
    <property type="evidence" value="ECO:0007669"/>
    <property type="project" value="InterPro"/>
</dbReference>
<organism evidence="9 10">
    <name type="scientific">[Myrmecia] bisecta</name>
    <dbReference type="NCBI Taxonomy" id="41462"/>
    <lineage>
        <taxon>Eukaryota</taxon>
        <taxon>Viridiplantae</taxon>
        <taxon>Chlorophyta</taxon>
        <taxon>core chlorophytes</taxon>
        <taxon>Trebouxiophyceae</taxon>
        <taxon>Trebouxiales</taxon>
        <taxon>Trebouxiaceae</taxon>
        <taxon>Myrmecia</taxon>
    </lineage>
</organism>
<keyword evidence="7 8" id="KW-0472">Membrane</keyword>
<dbReference type="Gene3D" id="1.25.40.10">
    <property type="entry name" value="Tetratricopeptide repeat domain"/>
    <property type="match status" value="1"/>
</dbReference>
<evidence type="ECO:0000313" key="10">
    <source>
        <dbReference type="Proteomes" id="UP001489004"/>
    </source>
</evidence>
<evidence type="ECO:0000256" key="6">
    <source>
        <dbReference type="ARBA" id="ARBA00023128"/>
    </source>
</evidence>
<dbReference type="SUPFAM" id="SSF48452">
    <property type="entry name" value="TPR-like"/>
    <property type="match status" value="1"/>
</dbReference>
<evidence type="ECO:0008006" key="11">
    <source>
        <dbReference type="Google" id="ProtNLM"/>
    </source>
</evidence>
<comment type="similarity">
    <text evidence="2">Belongs to the FIS1 family.</text>
</comment>
<dbReference type="EMBL" id="JALJOR010000005">
    <property type="protein sequence ID" value="KAK9816702.1"/>
    <property type="molecule type" value="Genomic_DNA"/>
</dbReference>
<dbReference type="GO" id="GO:0016559">
    <property type="term" value="P:peroxisome fission"/>
    <property type="evidence" value="ECO:0007669"/>
    <property type="project" value="TreeGrafter"/>
</dbReference>
<keyword evidence="4" id="KW-1000">Mitochondrion outer membrane</keyword>
<protein>
    <recommendedName>
        <fullName evidence="11">Mitochondrial fission 1 protein</fullName>
    </recommendedName>
</protein>
<keyword evidence="3 8" id="KW-0812">Transmembrane</keyword>
<keyword evidence="6" id="KW-0496">Mitochondrion</keyword>
<dbReference type="CDD" id="cd12212">
    <property type="entry name" value="Fis1"/>
    <property type="match status" value="1"/>
</dbReference>
<name>A0AAW1Q8N1_9CHLO</name>
<dbReference type="Pfam" id="PF14853">
    <property type="entry name" value="Fis1_TPR_C"/>
    <property type="match status" value="1"/>
</dbReference>
<sequence>MADSSKAQLPLTEPELVVDLQNEYEKLSREGSSDADQACFRLAWALVHSRSLKDVQRGLDLSTLLLQGHDLGSDTQRDAVYLCAVAKYKLGRYIDSRHQLEELLKVTPDCRQAQHLKQVVDDQIVKEGLIGVGIGAGVLAGVAAVVVGALMARR</sequence>
<keyword evidence="10" id="KW-1185">Reference proteome</keyword>
<dbReference type="AlphaFoldDB" id="A0AAW1Q8N1"/>
<dbReference type="InterPro" id="IPR016543">
    <property type="entry name" value="Fis1"/>
</dbReference>
<evidence type="ECO:0000256" key="8">
    <source>
        <dbReference type="SAM" id="Phobius"/>
    </source>
</evidence>
<evidence type="ECO:0000256" key="2">
    <source>
        <dbReference type="ARBA" id="ARBA00008937"/>
    </source>
</evidence>
<dbReference type="InterPro" id="IPR028058">
    <property type="entry name" value="Fis1_TPR_N"/>
</dbReference>
<dbReference type="InterPro" id="IPR028061">
    <property type="entry name" value="Fis1_TPR_C"/>
</dbReference>
<dbReference type="GO" id="GO:0005741">
    <property type="term" value="C:mitochondrial outer membrane"/>
    <property type="evidence" value="ECO:0007669"/>
    <property type="project" value="UniProtKB-SubCell"/>
</dbReference>
<dbReference type="GO" id="GO:0005778">
    <property type="term" value="C:peroxisomal membrane"/>
    <property type="evidence" value="ECO:0007669"/>
    <property type="project" value="TreeGrafter"/>
</dbReference>
<proteinExistence type="inferred from homology"/>
<dbReference type="PANTHER" id="PTHR13247">
    <property type="entry name" value="TETRATRICOPEPTIDE REPEAT PROTEIN 11 TPR REPEAT PROTEIN 11"/>
    <property type="match status" value="1"/>
</dbReference>
<evidence type="ECO:0000256" key="3">
    <source>
        <dbReference type="ARBA" id="ARBA00022692"/>
    </source>
</evidence>
<dbReference type="InterPro" id="IPR033745">
    <property type="entry name" value="Fis1_cytosol"/>
</dbReference>
<dbReference type="Pfam" id="PF14852">
    <property type="entry name" value="Fis1_TPR_N"/>
    <property type="match status" value="1"/>
</dbReference>
<reference evidence="9 10" key="1">
    <citation type="journal article" date="2024" name="Nat. Commun.">
        <title>Phylogenomics reveals the evolutionary origins of lichenization in chlorophyte algae.</title>
        <authorList>
            <person name="Puginier C."/>
            <person name="Libourel C."/>
            <person name="Otte J."/>
            <person name="Skaloud P."/>
            <person name="Haon M."/>
            <person name="Grisel S."/>
            <person name="Petersen M."/>
            <person name="Berrin J.G."/>
            <person name="Delaux P.M."/>
            <person name="Dal Grande F."/>
            <person name="Keller J."/>
        </authorList>
    </citation>
    <scope>NUCLEOTIDE SEQUENCE [LARGE SCALE GENOMIC DNA]</scope>
    <source>
        <strain evidence="9 10">SAG 2043</strain>
    </source>
</reference>
<comment type="subcellular location">
    <subcellularLocation>
        <location evidence="1">Mitochondrion outer membrane</location>
        <topology evidence="1">Single-pass membrane protein</topology>
    </subcellularLocation>
</comment>
<evidence type="ECO:0000256" key="7">
    <source>
        <dbReference type="ARBA" id="ARBA00023136"/>
    </source>
</evidence>
<comment type="caution">
    <text evidence="9">The sequence shown here is derived from an EMBL/GenBank/DDBJ whole genome shotgun (WGS) entry which is preliminary data.</text>
</comment>
<evidence type="ECO:0000256" key="1">
    <source>
        <dbReference type="ARBA" id="ARBA00004572"/>
    </source>
</evidence>
<gene>
    <name evidence="9" type="ORF">WJX72_003896</name>
</gene>
<dbReference type="Proteomes" id="UP001489004">
    <property type="component" value="Unassembled WGS sequence"/>
</dbReference>
<feature type="transmembrane region" description="Helical" evidence="8">
    <location>
        <begin position="128"/>
        <end position="152"/>
    </location>
</feature>
<dbReference type="GO" id="GO:0000422">
    <property type="term" value="P:autophagy of mitochondrion"/>
    <property type="evidence" value="ECO:0007669"/>
    <property type="project" value="TreeGrafter"/>
</dbReference>
<dbReference type="PANTHER" id="PTHR13247:SF0">
    <property type="entry name" value="MITOCHONDRIAL FISSION 1 PROTEIN"/>
    <property type="match status" value="1"/>
</dbReference>
<dbReference type="InterPro" id="IPR011990">
    <property type="entry name" value="TPR-like_helical_dom_sf"/>
</dbReference>
<evidence type="ECO:0000256" key="4">
    <source>
        <dbReference type="ARBA" id="ARBA00022787"/>
    </source>
</evidence>
<accession>A0AAW1Q8N1</accession>